<name>A0A951UB82_9CYAN</name>
<accession>A0A951UB82</accession>
<organism evidence="1 2">
    <name type="scientific">Symplocastrum torsivum CPER-KK1</name>
    <dbReference type="NCBI Taxonomy" id="450513"/>
    <lineage>
        <taxon>Bacteria</taxon>
        <taxon>Bacillati</taxon>
        <taxon>Cyanobacteriota</taxon>
        <taxon>Cyanophyceae</taxon>
        <taxon>Oscillatoriophycideae</taxon>
        <taxon>Oscillatoriales</taxon>
        <taxon>Microcoleaceae</taxon>
        <taxon>Symplocastrum</taxon>
    </lineage>
</organism>
<protein>
    <submittedName>
        <fullName evidence="1">Uncharacterized protein</fullName>
    </submittedName>
</protein>
<dbReference type="EMBL" id="JAHHIF010000028">
    <property type="protein sequence ID" value="MBW4546672.1"/>
    <property type="molecule type" value="Genomic_DNA"/>
</dbReference>
<dbReference type="AlphaFoldDB" id="A0A951UB82"/>
<comment type="caution">
    <text evidence="1">The sequence shown here is derived from an EMBL/GenBank/DDBJ whole genome shotgun (WGS) entry which is preliminary data.</text>
</comment>
<sequence length="74" mass="8668">MVAQTYGLERVSDKLQQILNQEARNPSADRRDEVATLLNSEHSVSSYNACVWWDGCYYCQDESKNWYCVKCCFF</sequence>
<dbReference type="Proteomes" id="UP000753908">
    <property type="component" value="Unassembled WGS sequence"/>
</dbReference>
<proteinExistence type="predicted"/>
<evidence type="ECO:0000313" key="2">
    <source>
        <dbReference type="Proteomes" id="UP000753908"/>
    </source>
</evidence>
<reference evidence="1" key="2">
    <citation type="journal article" date="2022" name="Microbiol. Resour. Announc.">
        <title>Metagenome Sequencing to Explore Phylogenomics of Terrestrial Cyanobacteria.</title>
        <authorList>
            <person name="Ward R.D."/>
            <person name="Stajich J.E."/>
            <person name="Johansen J.R."/>
            <person name="Huntemann M."/>
            <person name="Clum A."/>
            <person name="Foster B."/>
            <person name="Foster B."/>
            <person name="Roux S."/>
            <person name="Palaniappan K."/>
            <person name="Varghese N."/>
            <person name="Mukherjee S."/>
            <person name="Reddy T.B.K."/>
            <person name="Daum C."/>
            <person name="Copeland A."/>
            <person name="Chen I.A."/>
            <person name="Ivanova N.N."/>
            <person name="Kyrpides N.C."/>
            <person name="Shapiro N."/>
            <person name="Eloe-Fadrosh E.A."/>
            <person name="Pietrasiak N."/>
        </authorList>
    </citation>
    <scope>NUCLEOTIDE SEQUENCE</scope>
    <source>
        <strain evidence="1">CPER-KK1</strain>
    </source>
</reference>
<reference evidence="1" key="1">
    <citation type="submission" date="2021-05" db="EMBL/GenBank/DDBJ databases">
        <authorList>
            <person name="Pietrasiak N."/>
            <person name="Ward R."/>
            <person name="Stajich J.E."/>
            <person name="Kurbessoian T."/>
        </authorList>
    </citation>
    <scope>NUCLEOTIDE SEQUENCE</scope>
    <source>
        <strain evidence="1">CPER-KK1</strain>
    </source>
</reference>
<evidence type="ECO:0000313" key="1">
    <source>
        <dbReference type="EMBL" id="MBW4546672.1"/>
    </source>
</evidence>
<gene>
    <name evidence="1" type="ORF">KME25_19845</name>
</gene>